<evidence type="ECO:0000313" key="6">
    <source>
        <dbReference type="Proteomes" id="UP000808372"/>
    </source>
</evidence>
<evidence type="ECO:0000256" key="5">
    <source>
        <dbReference type="PIRSR" id="PIRSR600898-1"/>
    </source>
</evidence>
<dbReference type="InterPro" id="IPR037217">
    <property type="entry name" value="Trp/Indoleamine_2_3_dOase-like"/>
</dbReference>
<dbReference type="InterPro" id="IPR000898">
    <property type="entry name" value="Indolamine_dOase"/>
</dbReference>
<evidence type="ECO:0000256" key="1">
    <source>
        <dbReference type="ARBA" id="ARBA00007119"/>
    </source>
</evidence>
<sequence length="413" mass="45834">MGDGERFPRSALQIDLDCFFVSEEFGFILEQPATDLPDYYRVWMGLASNLTPLIQTHQLRDLVNEMPVLSSHHLKGHRELRLAHLALGFITMGYVWQEGQHLPAQTLPKSLALPYWLISKRLGLPPILTYADSVLVNWRLKDPTGDMEIGNLETLFSFPGGESCKGFFLVSLLVERAASSGIQGAFSVMNAVVTCDIISIQKGLYKVGQSLRKMKEIFELMHRHVDPTAFHGTLRIFFSGWRDNPMLPGGLLYEGVVEEPMMLSGGSAAQSSSIQCFDALLGICHDDHAASFLKRMREYMLPSHRQLIETLSGCPPLRDFILSCSSPSLCINYDSCVSALVNLRSYHLSAVTRYITVPGHRARAMRCPLNGVGSALDETGTGGSSPLPFLKSIRDATQRALISQTRLTSQSQR</sequence>
<keyword evidence="6" id="KW-1185">Reference proteome</keyword>
<evidence type="ECO:0000256" key="2">
    <source>
        <dbReference type="ARBA" id="ARBA00022723"/>
    </source>
</evidence>
<evidence type="ECO:0000256" key="4">
    <source>
        <dbReference type="ARBA" id="ARBA00023079"/>
    </source>
</evidence>
<proteinExistence type="inferred from homology"/>
<dbReference type="RefSeq" id="XP_038816512.1">
    <property type="nucleotide sequence ID" value="XM_038960584.1"/>
</dbReference>
<dbReference type="AlphaFoldDB" id="A0A8U0P1G3"/>
<dbReference type="Pfam" id="PF01231">
    <property type="entry name" value="IDO"/>
    <property type="match status" value="1"/>
</dbReference>
<dbReference type="SUPFAM" id="SSF140959">
    <property type="entry name" value="Indolic compounds 2,3-dioxygenase-like"/>
    <property type="match status" value="1"/>
</dbReference>
<dbReference type="OrthoDB" id="10262710at2759"/>
<dbReference type="GO" id="GO:0005737">
    <property type="term" value="C:cytoplasm"/>
    <property type="evidence" value="ECO:0007669"/>
    <property type="project" value="TreeGrafter"/>
</dbReference>
<dbReference type="GO" id="GO:0019441">
    <property type="term" value="P:L-tryptophan catabolic process to kynurenine"/>
    <property type="evidence" value="ECO:0007669"/>
    <property type="project" value="InterPro"/>
</dbReference>
<dbReference type="GO" id="GO:0034354">
    <property type="term" value="P:'de novo' NAD+ biosynthetic process from L-tryptophan"/>
    <property type="evidence" value="ECO:0007669"/>
    <property type="project" value="TreeGrafter"/>
</dbReference>
<dbReference type="GO" id="GO:0004833">
    <property type="term" value="F:L-tryptophan 2,3-dioxygenase activity"/>
    <property type="evidence" value="ECO:0007669"/>
    <property type="project" value="TreeGrafter"/>
</dbReference>
<dbReference type="GeneID" id="120017668"/>
<protein>
    <submittedName>
        <fullName evidence="7">Indoleamine 2,3-dioxygenase 2-like</fullName>
    </submittedName>
</protein>
<evidence type="ECO:0000256" key="3">
    <source>
        <dbReference type="ARBA" id="ARBA00023004"/>
    </source>
</evidence>
<organism evidence="6 7">
    <name type="scientific">Salvelinus namaycush</name>
    <name type="common">Lake trout</name>
    <name type="synonym">Salmo namaycush</name>
    <dbReference type="NCBI Taxonomy" id="8040"/>
    <lineage>
        <taxon>Eukaryota</taxon>
        <taxon>Metazoa</taxon>
        <taxon>Chordata</taxon>
        <taxon>Craniata</taxon>
        <taxon>Vertebrata</taxon>
        <taxon>Euteleostomi</taxon>
        <taxon>Actinopterygii</taxon>
        <taxon>Neopterygii</taxon>
        <taxon>Teleostei</taxon>
        <taxon>Protacanthopterygii</taxon>
        <taxon>Salmoniformes</taxon>
        <taxon>Salmonidae</taxon>
        <taxon>Salmoninae</taxon>
        <taxon>Salvelinus</taxon>
    </lineage>
</organism>
<keyword evidence="2 5" id="KW-0479">Metal-binding</keyword>
<comment type="similarity">
    <text evidence="1">Belongs to the indoleamine 2,3-dioxygenase family.</text>
</comment>
<keyword evidence="4" id="KW-0823">Tryptophan catabolism</keyword>
<dbReference type="KEGG" id="snh:120017668"/>
<dbReference type="Proteomes" id="UP000808372">
    <property type="component" value="Chromosome 22"/>
</dbReference>
<dbReference type="GO" id="GO:0046872">
    <property type="term" value="F:metal ion binding"/>
    <property type="evidence" value="ECO:0007669"/>
    <property type="project" value="UniProtKB-KW"/>
</dbReference>
<keyword evidence="3 5" id="KW-0408">Iron</keyword>
<keyword evidence="5" id="KW-0349">Heme</keyword>
<gene>
    <name evidence="7" type="primary">LOC120017668</name>
</gene>
<dbReference type="PANTHER" id="PTHR28657:SF2">
    <property type="entry name" value="INDOLEAMINE 2,3-DIOXYGENASE 1"/>
    <property type="match status" value="1"/>
</dbReference>
<dbReference type="PANTHER" id="PTHR28657">
    <property type="entry name" value="INDOLEAMINE 2,3-DIOXYGENASE"/>
    <property type="match status" value="1"/>
</dbReference>
<accession>A0A8U0P1G3</accession>
<evidence type="ECO:0000313" key="7">
    <source>
        <dbReference type="RefSeq" id="XP_038816512.1"/>
    </source>
</evidence>
<dbReference type="GO" id="GO:0020037">
    <property type="term" value="F:heme binding"/>
    <property type="evidence" value="ECO:0007669"/>
    <property type="project" value="InterPro"/>
</dbReference>
<feature type="binding site" description="proximal binding residue" evidence="5">
    <location>
        <position position="347"/>
    </location>
    <ligand>
        <name>heme b</name>
        <dbReference type="ChEBI" id="CHEBI:60344"/>
    </ligand>
    <ligandPart>
        <name>Fe</name>
        <dbReference type="ChEBI" id="CHEBI:18248"/>
    </ligandPart>
</feature>
<reference evidence="7" key="1">
    <citation type="submission" date="2025-08" db="UniProtKB">
        <authorList>
            <consortium name="RefSeq"/>
        </authorList>
    </citation>
    <scope>IDENTIFICATION</scope>
    <source>
        <tissue evidence="7">White muscle</tissue>
    </source>
</reference>
<dbReference type="GO" id="GO:0033754">
    <property type="term" value="F:indoleamine 2,3-dioxygenase activity"/>
    <property type="evidence" value="ECO:0007669"/>
    <property type="project" value="TreeGrafter"/>
</dbReference>
<dbReference type="Gene3D" id="1.20.58.480">
    <property type="match status" value="1"/>
</dbReference>
<dbReference type="PROSITE" id="PS00876">
    <property type="entry name" value="IDO_1"/>
    <property type="match status" value="1"/>
</dbReference>
<name>A0A8U0P1G3_SALNM</name>